<dbReference type="AlphaFoldDB" id="A0A1C2G5S1"/>
<dbReference type="Proteomes" id="UP000095141">
    <property type="component" value="Unassembled WGS sequence"/>
</dbReference>
<evidence type="ECO:0000313" key="3">
    <source>
        <dbReference type="EMBL" id="MRH08535.1"/>
    </source>
</evidence>
<evidence type="ECO:0000313" key="7">
    <source>
        <dbReference type="Proteomes" id="UP000472879"/>
    </source>
</evidence>
<dbReference type="EMBL" id="MCNS01000017">
    <property type="protein sequence ID" value="OCX46858.1"/>
    <property type="molecule type" value="Genomic_DNA"/>
</dbReference>
<evidence type="ECO:0000313" key="2">
    <source>
        <dbReference type="EMBL" id="MRH08485.1"/>
    </source>
</evidence>
<dbReference type="PRINTS" id="PR01997">
    <property type="entry name" value="MTP2FAMILY"/>
</dbReference>
<dbReference type="Proteomes" id="UP000297521">
    <property type="component" value="Unassembled WGS sequence"/>
</dbReference>
<evidence type="ECO:0000313" key="4">
    <source>
        <dbReference type="EMBL" id="OCX46858.1"/>
    </source>
</evidence>
<accession>A0A1C2G5S1</accession>
<dbReference type="EMBL" id="SRKR01000019">
    <property type="protein sequence ID" value="TGB09850.1"/>
    <property type="molecule type" value="Genomic_DNA"/>
</dbReference>
<reference evidence="4 6" key="1">
    <citation type="submission" date="2016-08" db="EMBL/GenBank/DDBJ databases">
        <title>Probiotic bacterium isolated from chicken gut.</title>
        <authorList>
            <person name="Levy J.L."/>
            <person name="Hassan H.M."/>
            <person name="Mendoza M.A."/>
        </authorList>
    </citation>
    <scope>NUCLEOTIDE SEQUENCE [LARGE SCALE GENOMIC DNA]</scope>
    <source>
        <strain evidence="4 6">P43</strain>
    </source>
</reference>
<protein>
    <submittedName>
        <fullName evidence="4">Phage tail protein</fullName>
    </submittedName>
</protein>
<gene>
    <name evidence="4" type="ORF">BFD03_08540</name>
    <name evidence="5" type="ORF">E5F87_09445</name>
    <name evidence="2" type="ORF">GIX81_03300</name>
    <name evidence="3" type="ORF">GIX81_03550</name>
</gene>
<evidence type="ECO:0000256" key="1">
    <source>
        <dbReference type="SAM" id="MobiDB-lite"/>
    </source>
</evidence>
<organism evidence="4 6">
    <name type="scientific">Limosilactobacillus reuteri</name>
    <name type="common">Lactobacillus reuteri</name>
    <dbReference type="NCBI Taxonomy" id="1598"/>
    <lineage>
        <taxon>Bacteria</taxon>
        <taxon>Bacillati</taxon>
        <taxon>Bacillota</taxon>
        <taxon>Bacilli</taxon>
        <taxon>Lactobacillales</taxon>
        <taxon>Lactobacillaceae</taxon>
        <taxon>Limosilactobacillus</taxon>
    </lineage>
</organism>
<name>A0A1C2G5S1_LIMRT</name>
<dbReference type="EMBL" id="WJNA01000005">
    <property type="protein sequence ID" value="MRH08485.1"/>
    <property type="molecule type" value="Genomic_DNA"/>
</dbReference>
<dbReference type="Proteomes" id="UP000472879">
    <property type="component" value="Unassembled WGS sequence"/>
</dbReference>
<feature type="region of interest" description="Disordered" evidence="1">
    <location>
        <begin position="168"/>
        <end position="194"/>
    </location>
</feature>
<reference evidence="5" key="3">
    <citation type="submission" date="2019-04" db="EMBL/GenBank/DDBJ databases">
        <authorList>
            <person name="Bisanz J.E."/>
            <person name="Chagwedera N.D."/>
            <person name="Chawla A."/>
            <person name="Turnbaugh P.J."/>
        </authorList>
    </citation>
    <scope>NUCLEOTIDE SEQUENCE</scope>
    <source>
        <strain evidence="5">I8-5</strain>
    </source>
</reference>
<reference evidence="5" key="2">
    <citation type="journal article" date="2019" name="Cell Metab.">
        <title>Nutrient sensing in CD11c cells alters the gut microbiome to regulate food intake and body mass.</title>
        <authorList>
            <person name="Chagwedera N.D."/>
            <person name="Ang Q.Y."/>
            <person name="Bisanz J.E."/>
            <person name="Leong Y.A."/>
            <person name="Ganeshan K."/>
            <person name="Cai J."/>
            <person name="Patterson A.D."/>
            <person name="Turnbaugh P.J."/>
            <person name="Chawla A."/>
        </authorList>
    </citation>
    <scope>NUCLEOTIDE SEQUENCE</scope>
    <source>
        <strain evidence="5">I8-5</strain>
    </source>
</reference>
<dbReference type="InterPro" id="IPR022345">
    <property type="entry name" value="Phage_69_Orf23_MTP"/>
</dbReference>
<feature type="region of interest" description="Disordered" evidence="1">
    <location>
        <begin position="35"/>
        <end position="59"/>
    </location>
</feature>
<dbReference type="GeneID" id="77191187"/>
<sequence>MANNDIQYLQGIDTVAYVRLLENAAKERGQLIPYQTSLDFDPQRDTDTTQTKQGGVPTTSSLETDLEIEFVHNISKVSDDLMTSLLKNKDIEVWIVYRKRRNPQGQYFAWYMRGIVSEDENENDPDDNSTRDVTFTIKGEPQRGWLTLPDDAEEELSYVFQGIGQVTEQDKTGGGTAFTAEDAGKGSDTAPASK</sequence>
<dbReference type="RefSeq" id="WP_066035910.1">
    <property type="nucleotide sequence ID" value="NZ_CAJSZG010000015.1"/>
</dbReference>
<feature type="compositionally biased region" description="Polar residues" evidence="1">
    <location>
        <begin position="48"/>
        <end position="59"/>
    </location>
</feature>
<reference evidence="2 7" key="4">
    <citation type="submission" date="2019-11" db="EMBL/GenBank/DDBJ databases">
        <title>Draft genome sequence of 12 host-associated Lactobacillus reuteri rodent strains.</title>
        <authorList>
            <person name="Zhang S."/>
            <person name="Ozcam M."/>
            <person name="Van Pijkeren J.P."/>
        </authorList>
    </citation>
    <scope>NUCLEOTIDE SEQUENCE [LARGE SCALE GENOMIC DNA]</scope>
    <source>
        <strain evidence="2 7">Lr4020</strain>
    </source>
</reference>
<proteinExistence type="predicted"/>
<dbReference type="EMBL" id="WJNA01000005">
    <property type="protein sequence ID" value="MRH08535.1"/>
    <property type="molecule type" value="Genomic_DNA"/>
</dbReference>
<comment type="caution">
    <text evidence="4">The sequence shown here is derived from an EMBL/GenBank/DDBJ whole genome shotgun (WGS) entry which is preliminary data.</text>
</comment>
<evidence type="ECO:0000313" key="6">
    <source>
        <dbReference type="Proteomes" id="UP000095141"/>
    </source>
</evidence>
<evidence type="ECO:0000313" key="5">
    <source>
        <dbReference type="EMBL" id="TGB09850.1"/>
    </source>
</evidence>